<dbReference type="Pfam" id="PF10025">
    <property type="entry name" value="DUF2267"/>
    <property type="match status" value="1"/>
</dbReference>
<reference evidence="2 3" key="1">
    <citation type="submission" date="2023-12" db="EMBL/GenBank/DDBJ databases">
        <title>Blastococcus brunescens sp. nov., an actonobacterium isolated from sandstone collected in sahara desert.</title>
        <authorList>
            <person name="Gtari M."/>
            <person name="Ghodhbane F."/>
        </authorList>
    </citation>
    <scope>NUCLEOTIDE SEQUENCE [LARGE SCALE GENOMIC DNA]</scope>
    <source>
        <strain evidence="2 3">BMG 8361</strain>
    </source>
</reference>
<dbReference type="Proteomes" id="UP001324287">
    <property type="component" value="Chromosome"/>
</dbReference>
<dbReference type="InterPro" id="IPR038282">
    <property type="entry name" value="DUF2267_sf"/>
</dbReference>
<organism evidence="2 3">
    <name type="scientific">Blastococcus brunescens</name>
    <dbReference type="NCBI Taxonomy" id="1564165"/>
    <lineage>
        <taxon>Bacteria</taxon>
        <taxon>Bacillati</taxon>
        <taxon>Actinomycetota</taxon>
        <taxon>Actinomycetes</taxon>
        <taxon>Geodermatophilales</taxon>
        <taxon>Geodermatophilaceae</taxon>
        <taxon>Blastococcus</taxon>
    </lineage>
</organism>
<keyword evidence="3" id="KW-1185">Reference proteome</keyword>
<dbReference type="Gene3D" id="1.10.490.110">
    <property type="entry name" value="Uncharacterized conserved protein DUF2267"/>
    <property type="match status" value="1"/>
</dbReference>
<dbReference type="InterPro" id="IPR018727">
    <property type="entry name" value="DUF2267"/>
</dbReference>
<sequence>MDYATFTRTTAERAGMPEETAERIEHATLRTLADRISGGEAQDLAGQLPARLQEDLRPPREEAEAFGVDEFVRRVAERGTSVGTRRGREPPRS</sequence>
<dbReference type="EMBL" id="CP141261">
    <property type="protein sequence ID" value="WRL61822.1"/>
    <property type="molecule type" value="Genomic_DNA"/>
</dbReference>
<name>A0ABZ1ATD1_9ACTN</name>
<evidence type="ECO:0000256" key="1">
    <source>
        <dbReference type="SAM" id="MobiDB-lite"/>
    </source>
</evidence>
<protein>
    <submittedName>
        <fullName evidence="2">DUF2267 domain-containing protein</fullName>
    </submittedName>
</protein>
<gene>
    <name evidence="2" type="ORF">U6N30_17010</name>
</gene>
<accession>A0ABZ1ATD1</accession>
<evidence type="ECO:0000313" key="3">
    <source>
        <dbReference type="Proteomes" id="UP001324287"/>
    </source>
</evidence>
<evidence type="ECO:0000313" key="2">
    <source>
        <dbReference type="EMBL" id="WRL61822.1"/>
    </source>
</evidence>
<feature type="region of interest" description="Disordered" evidence="1">
    <location>
        <begin position="1"/>
        <end position="23"/>
    </location>
</feature>
<proteinExistence type="predicted"/>
<dbReference type="RefSeq" id="WP_324273182.1">
    <property type="nucleotide sequence ID" value="NZ_CP141261.1"/>
</dbReference>